<proteinExistence type="predicted"/>
<protein>
    <recommendedName>
        <fullName evidence="2">DUF1640 domain-containing protein</fullName>
    </recommendedName>
</protein>
<gene>
    <name evidence="1" type="ORF">BECKFW1821C_GA0114237_107111</name>
</gene>
<evidence type="ECO:0008006" key="2">
    <source>
        <dbReference type="Google" id="ProtNLM"/>
    </source>
</evidence>
<organism evidence="1">
    <name type="scientific">Candidatus Kentrum sp. FW</name>
    <dbReference type="NCBI Taxonomy" id="2126338"/>
    <lineage>
        <taxon>Bacteria</taxon>
        <taxon>Pseudomonadati</taxon>
        <taxon>Pseudomonadota</taxon>
        <taxon>Gammaproteobacteria</taxon>
        <taxon>Candidatus Kentrum</taxon>
    </lineage>
</organism>
<reference evidence="1" key="1">
    <citation type="submission" date="2019-02" db="EMBL/GenBank/DDBJ databases">
        <authorList>
            <person name="Gruber-Vodicka R. H."/>
            <person name="Seah K. B. B."/>
        </authorList>
    </citation>
    <scope>NUCLEOTIDE SEQUENCE</scope>
    <source>
        <strain evidence="1">BECK_BZ131</strain>
    </source>
</reference>
<dbReference type="Gene3D" id="1.20.5.340">
    <property type="match status" value="1"/>
</dbReference>
<accession>A0A450TZB2</accession>
<evidence type="ECO:0000313" key="1">
    <source>
        <dbReference type="EMBL" id="VFJ75287.1"/>
    </source>
</evidence>
<dbReference type="AlphaFoldDB" id="A0A450TZB2"/>
<sequence>MSAIAFDTLKFVQTLQDAGFNEIQAKSVARAFNDAQHEANVATKADVDRLDDSIKSNVERLDDSIKSNAERLEHLIAQTNAQTRADIIKWVSGIALAQTLLLVGVLSKFIS</sequence>
<name>A0A450TZB2_9GAMM</name>
<dbReference type="EMBL" id="CAADFE010000071">
    <property type="protein sequence ID" value="VFJ75287.1"/>
    <property type="molecule type" value="Genomic_DNA"/>
</dbReference>